<keyword evidence="7" id="KW-1185">Reference proteome</keyword>
<dbReference type="Pfam" id="PF00196">
    <property type="entry name" value="GerE"/>
    <property type="match status" value="1"/>
</dbReference>
<proteinExistence type="predicted"/>
<sequence length="226" mass="24715">MIDNARLYAEPFARRLRGHADIKDVTLCALRDINDHTHPEARRYDAALINASAPNVEQVISSLSKVPLAVIALGVDETENRVIGLAESGAAGYVPLSGDIDDVVRSARAAVRKEMHCSPDLAFQLWQHIGLMAAQAPEQKPAVHLTRREREVLSLISLGASNQQISRELFIELRTVKNHVHNILRKLGAKRRGEAAARAHELVGWSAVTPSDAPGRRSRSPGRQGA</sequence>
<dbReference type="CDD" id="cd06170">
    <property type="entry name" value="LuxR_C_like"/>
    <property type="match status" value="1"/>
</dbReference>
<feature type="region of interest" description="Disordered" evidence="4">
    <location>
        <begin position="206"/>
        <end position="226"/>
    </location>
</feature>
<dbReference type="SMART" id="SM00421">
    <property type="entry name" value="HTH_LUXR"/>
    <property type="match status" value="1"/>
</dbReference>
<dbReference type="SUPFAM" id="SSF46894">
    <property type="entry name" value="C-terminal effector domain of the bipartite response regulators"/>
    <property type="match status" value="1"/>
</dbReference>
<evidence type="ECO:0000259" key="5">
    <source>
        <dbReference type="PROSITE" id="PS50043"/>
    </source>
</evidence>
<evidence type="ECO:0000256" key="2">
    <source>
        <dbReference type="ARBA" id="ARBA00023125"/>
    </source>
</evidence>
<reference evidence="6 7" key="1">
    <citation type="submission" date="2023-08" db="EMBL/GenBank/DDBJ databases">
        <authorList>
            <person name="Girao M."/>
            <person name="Carvalho M.F."/>
        </authorList>
    </citation>
    <scope>NUCLEOTIDE SEQUENCE [LARGE SCALE GENOMIC DNA]</scope>
    <source>
        <strain evidence="6 7">CT-R113</strain>
    </source>
</reference>
<feature type="domain" description="HTH luxR-type" evidence="5">
    <location>
        <begin position="138"/>
        <end position="203"/>
    </location>
</feature>
<dbReference type="PRINTS" id="PR00038">
    <property type="entry name" value="HTHLUXR"/>
</dbReference>
<comment type="caution">
    <text evidence="6">The sequence shown here is derived from an EMBL/GenBank/DDBJ whole genome shotgun (WGS) entry which is preliminary data.</text>
</comment>
<dbReference type="RefSeq" id="WP_330093737.1">
    <property type="nucleotide sequence ID" value="NZ_JAUZMY010000024.1"/>
</dbReference>
<evidence type="ECO:0000313" key="6">
    <source>
        <dbReference type="EMBL" id="MEE2039976.1"/>
    </source>
</evidence>
<keyword evidence="1" id="KW-0805">Transcription regulation</keyword>
<dbReference type="InterPro" id="IPR016032">
    <property type="entry name" value="Sig_transdc_resp-reg_C-effctor"/>
</dbReference>
<evidence type="ECO:0000256" key="4">
    <source>
        <dbReference type="SAM" id="MobiDB-lite"/>
    </source>
</evidence>
<gene>
    <name evidence="6" type="ORF">Q8791_22425</name>
</gene>
<keyword evidence="2" id="KW-0238">DNA-binding</keyword>
<keyword evidence="3" id="KW-0804">Transcription</keyword>
<evidence type="ECO:0000256" key="1">
    <source>
        <dbReference type="ARBA" id="ARBA00023015"/>
    </source>
</evidence>
<dbReference type="Proteomes" id="UP001356095">
    <property type="component" value="Unassembled WGS sequence"/>
</dbReference>
<name>A0ABU7KCM0_9ACTN</name>
<accession>A0ABU7KCM0</accession>
<protein>
    <submittedName>
        <fullName evidence="6">Response regulator transcription factor</fullName>
    </submittedName>
</protein>
<dbReference type="EMBL" id="JAUZMY010000024">
    <property type="protein sequence ID" value="MEE2039976.1"/>
    <property type="molecule type" value="Genomic_DNA"/>
</dbReference>
<dbReference type="PANTHER" id="PTHR44688:SF16">
    <property type="entry name" value="DNA-BINDING TRANSCRIPTIONAL ACTIVATOR DEVR_DOSR"/>
    <property type="match status" value="1"/>
</dbReference>
<dbReference type="PANTHER" id="PTHR44688">
    <property type="entry name" value="DNA-BINDING TRANSCRIPTIONAL ACTIVATOR DEVR_DOSR"/>
    <property type="match status" value="1"/>
</dbReference>
<dbReference type="InterPro" id="IPR000792">
    <property type="entry name" value="Tscrpt_reg_LuxR_C"/>
</dbReference>
<evidence type="ECO:0000256" key="3">
    <source>
        <dbReference type="ARBA" id="ARBA00023163"/>
    </source>
</evidence>
<organism evidence="6 7">
    <name type="scientific">Nocardiopsis codii</name>
    <dbReference type="NCBI Taxonomy" id="3065942"/>
    <lineage>
        <taxon>Bacteria</taxon>
        <taxon>Bacillati</taxon>
        <taxon>Actinomycetota</taxon>
        <taxon>Actinomycetes</taxon>
        <taxon>Streptosporangiales</taxon>
        <taxon>Nocardiopsidaceae</taxon>
        <taxon>Nocardiopsis</taxon>
    </lineage>
</organism>
<evidence type="ECO:0000313" key="7">
    <source>
        <dbReference type="Proteomes" id="UP001356095"/>
    </source>
</evidence>
<dbReference type="PROSITE" id="PS00622">
    <property type="entry name" value="HTH_LUXR_1"/>
    <property type="match status" value="1"/>
</dbReference>
<dbReference type="Gene3D" id="3.40.50.2300">
    <property type="match status" value="1"/>
</dbReference>
<dbReference type="PROSITE" id="PS50043">
    <property type="entry name" value="HTH_LUXR_2"/>
    <property type="match status" value="1"/>
</dbReference>